<dbReference type="Proteomes" id="UP001152484">
    <property type="component" value="Unassembled WGS sequence"/>
</dbReference>
<feature type="compositionally biased region" description="Basic and acidic residues" evidence="1">
    <location>
        <begin position="36"/>
        <end position="51"/>
    </location>
</feature>
<comment type="caution">
    <text evidence="2">The sequence shown here is derived from an EMBL/GenBank/DDBJ whole genome shotgun (WGS) entry which is preliminary data.</text>
</comment>
<feature type="compositionally biased region" description="Basic and acidic residues" evidence="1">
    <location>
        <begin position="60"/>
        <end position="70"/>
    </location>
</feature>
<gene>
    <name evidence="2" type="ORF">CEURO_LOCUS6499</name>
</gene>
<sequence>MRDKGDLRDYLMLERVRNCLRRIGAEEVMDRDKITFENVDEGHASPDDHGQPSKPTGYGLHDDDTCHDTPMEPPSTIGSSYHAHEVPEHQLRADFNWADFNWADLFGNDHFSGATGIAEPSSQY</sequence>
<dbReference type="AlphaFoldDB" id="A0A9P0YWW3"/>
<protein>
    <submittedName>
        <fullName evidence="2">Uncharacterized protein</fullName>
    </submittedName>
</protein>
<evidence type="ECO:0000313" key="2">
    <source>
        <dbReference type="EMBL" id="CAH9077917.1"/>
    </source>
</evidence>
<proteinExistence type="predicted"/>
<organism evidence="2 3">
    <name type="scientific">Cuscuta europaea</name>
    <name type="common">European dodder</name>
    <dbReference type="NCBI Taxonomy" id="41803"/>
    <lineage>
        <taxon>Eukaryota</taxon>
        <taxon>Viridiplantae</taxon>
        <taxon>Streptophyta</taxon>
        <taxon>Embryophyta</taxon>
        <taxon>Tracheophyta</taxon>
        <taxon>Spermatophyta</taxon>
        <taxon>Magnoliopsida</taxon>
        <taxon>eudicotyledons</taxon>
        <taxon>Gunneridae</taxon>
        <taxon>Pentapetalae</taxon>
        <taxon>asterids</taxon>
        <taxon>lamiids</taxon>
        <taxon>Solanales</taxon>
        <taxon>Convolvulaceae</taxon>
        <taxon>Cuscuteae</taxon>
        <taxon>Cuscuta</taxon>
        <taxon>Cuscuta subgen. Cuscuta</taxon>
    </lineage>
</organism>
<keyword evidence="3" id="KW-1185">Reference proteome</keyword>
<evidence type="ECO:0000256" key="1">
    <source>
        <dbReference type="SAM" id="MobiDB-lite"/>
    </source>
</evidence>
<name>A0A9P0YWW3_CUSEU</name>
<reference evidence="2" key="1">
    <citation type="submission" date="2022-07" db="EMBL/GenBank/DDBJ databases">
        <authorList>
            <person name="Macas J."/>
            <person name="Novak P."/>
            <person name="Neumann P."/>
        </authorList>
    </citation>
    <scope>NUCLEOTIDE SEQUENCE</scope>
</reference>
<dbReference type="EMBL" id="CAMAPE010000010">
    <property type="protein sequence ID" value="CAH9077917.1"/>
    <property type="molecule type" value="Genomic_DNA"/>
</dbReference>
<evidence type="ECO:0000313" key="3">
    <source>
        <dbReference type="Proteomes" id="UP001152484"/>
    </source>
</evidence>
<feature type="region of interest" description="Disordered" evidence="1">
    <location>
        <begin position="36"/>
        <end position="84"/>
    </location>
</feature>
<accession>A0A9P0YWW3</accession>